<evidence type="ECO:0000313" key="2">
    <source>
        <dbReference type="EMBL" id="OGY35582.1"/>
    </source>
</evidence>
<feature type="transmembrane region" description="Helical" evidence="1">
    <location>
        <begin position="60"/>
        <end position="80"/>
    </location>
</feature>
<gene>
    <name evidence="2" type="ORF">A3E36_00230</name>
</gene>
<proteinExistence type="predicted"/>
<comment type="caution">
    <text evidence="2">The sequence shown here is derived from an EMBL/GenBank/DDBJ whole genome shotgun (WGS) entry which is preliminary data.</text>
</comment>
<reference evidence="2 3" key="1">
    <citation type="journal article" date="2016" name="Nat. Commun.">
        <title>Thousands of microbial genomes shed light on interconnected biogeochemical processes in an aquifer system.</title>
        <authorList>
            <person name="Anantharaman K."/>
            <person name="Brown C.T."/>
            <person name="Hug L.A."/>
            <person name="Sharon I."/>
            <person name="Castelle C.J."/>
            <person name="Probst A.J."/>
            <person name="Thomas B.C."/>
            <person name="Singh A."/>
            <person name="Wilkins M.J."/>
            <person name="Karaoz U."/>
            <person name="Brodie E.L."/>
            <person name="Williams K.H."/>
            <person name="Hubbard S.S."/>
            <person name="Banfield J.F."/>
        </authorList>
    </citation>
    <scope>NUCLEOTIDE SEQUENCE [LARGE SCALE GENOMIC DNA]</scope>
</reference>
<accession>A0A1G1X6E4</accession>
<sequence length="88" mass="10122">MRMDDLTQLKQDIAEIKARNVRVEQDKAWETSAARKLLIAVLTYIVIVLFFLVAHLGNPFVNAIVPTIGFLLSTLSIDAAKKWWIRRR</sequence>
<protein>
    <submittedName>
        <fullName evidence="2">Uncharacterized protein</fullName>
    </submittedName>
</protein>
<dbReference type="AlphaFoldDB" id="A0A1G1X6E4"/>
<keyword evidence="1" id="KW-1133">Transmembrane helix</keyword>
<evidence type="ECO:0000256" key="1">
    <source>
        <dbReference type="SAM" id="Phobius"/>
    </source>
</evidence>
<organism evidence="2 3">
    <name type="scientific">Candidatus Andersenbacteria bacterium RIFCSPHIGHO2_12_FULL_45_11b</name>
    <dbReference type="NCBI Taxonomy" id="1797282"/>
    <lineage>
        <taxon>Bacteria</taxon>
        <taxon>Candidatus Anderseniibacteriota</taxon>
    </lineage>
</organism>
<feature type="transmembrane region" description="Helical" evidence="1">
    <location>
        <begin position="37"/>
        <end position="54"/>
    </location>
</feature>
<name>A0A1G1X6E4_9BACT</name>
<dbReference type="EMBL" id="MHHS01000048">
    <property type="protein sequence ID" value="OGY35582.1"/>
    <property type="molecule type" value="Genomic_DNA"/>
</dbReference>
<dbReference type="Proteomes" id="UP000177941">
    <property type="component" value="Unassembled WGS sequence"/>
</dbReference>
<keyword evidence="1" id="KW-0472">Membrane</keyword>
<keyword evidence="1" id="KW-0812">Transmembrane</keyword>
<evidence type="ECO:0000313" key="3">
    <source>
        <dbReference type="Proteomes" id="UP000177941"/>
    </source>
</evidence>